<accession>A0A3M2SBA2</accession>
<organism evidence="1 2">
    <name type="scientific">Fusarium kuroshium</name>
    <dbReference type="NCBI Taxonomy" id="2010991"/>
    <lineage>
        <taxon>Eukaryota</taxon>
        <taxon>Fungi</taxon>
        <taxon>Dikarya</taxon>
        <taxon>Ascomycota</taxon>
        <taxon>Pezizomycotina</taxon>
        <taxon>Sordariomycetes</taxon>
        <taxon>Hypocreomycetidae</taxon>
        <taxon>Hypocreales</taxon>
        <taxon>Nectriaceae</taxon>
        <taxon>Fusarium</taxon>
        <taxon>Fusarium solani species complex</taxon>
    </lineage>
</organism>
<comment type="caution">
    <text evidence="1">The sequence shown here is derived from an EMBL/GenBank/DDBJ whole genome shotgun (WGS) entry which is preliminary data.</text>
</comment>
<evidence type="ECO:0000313" key="2">
    <source>
        <dbReference type="Proteomes" id="UP000277212"/>
    </source>
</evidence>
<proteinExistence type="predicted"/>
<dbReference type="AlphaFoldDB" id="A0A3M2SBA2"/>
<dbReference type="EMBL" id="NKUJ01000076">
    <property type="protein sequence ID" value="RMJ14850.1"/>
    <property type="molecule type" value="Genomic_DNA"/>
</dbReference>
<dbReference type="Proteomes" id="UP000277212">
    <property type="component" value="Unassembled WGS sequence"/>
</dbReference>
<sequence>MSSALIVYTIINTSCGSREPDKELGMELGNLDDLERLEKAIKALDLTVLEDHDMVLRGWVGGSGRLRIVSICRKVEYHGRLSENLSWKPQTRFFSLLASCLQLSSLSSTSTEPSSPIRSAFVVPFPRAEPRRSSKNEPYREHFLDANRVSSARSK</sequence>
<keyword evidence="2" id="KW-1185">Reference proteome</keyword>
<protein>
    <submittedName>
        <fullName evidence="1">Uncharacterized protein</fullName>
    </submittedName>
</protein>
<gene>
    <name evidence="1" type="ORF">CDV36_005505</name>
</gene>
<reference evidence="1 2" key="1">
    <citation type="submission" date="2017-06" db="EMBL/GenBank/DDBJ databases">
        <title>Comparative genomic analysis of Ambrosia Fusariam Clade fungi.</title>
        <authorList>
            <person name="Stajich J.E."/>
            <person name="Carrillo J."/>
            <person name="Kijimoto T."/>
            <person name="Eskalen A."/>
            <person name="O'Donnell K."/>
            <person name="Kasson M."/>
        </authorList>
    </citation>
    <scope>NUCLEOTIDE SEQUENCE [LARGE SCALE GENOMIC DNA]</scope>
    <source>
        <strain evidence="1">UCR3666</strain>
    </source>
</reference>
<name>A0A3M2SBA2_9HYPO</name>
<evidence type="ECO:0000313" key="1">
    <source>
        <dbReference type="EMBL" id="RMJ14850.1"/>
    </source>
</evidence>